<keyword evidence="2" id="KW-1185">Reference proteome</keyword>
<organism evidence="1 2">
    <name type="scientific">Anaerococcus prevotii (strain ATCC 9321 / DSM 20548 / JCM 6508 / NCTC 11806 / PC1)</name>
    <name type="common">Peptostreptococcus prevotii</name>
    <name type="synonym">Peptococcus prevotii</name>
    <dbReference type="NCBI Taxonomy" id="525919"/>
    <lineage>
        <taxon>Bacteria</taxon>
        <taxon>Bacillati</taxon>
        <taxon>Bacillota</taxon>
        <taxon>Tissierellia</taxon>
        <taxon>Tissierellales</taxon>
        <taxon>Peptoniphilaceae</taxon>
        <taxon>Anaerococcus</taxon>
    </lineage>
</organism>
<accession>C7RDM2</accession>
<dbReference type="KEGG" id="apr:Apre_1261"/>
<dbReference type="Proteomes" id="UP000002294">
    <property type="component" value="Chromosome"/>
</dbReference>
<proteinExistence type="predicted"/>
<dbReference type="AlphaFoldDB" id="C7RDM2"/>
<protein>
    <submittedName>
        <fullName evidence="1">Uncharacterized protein</fullName>
    </submittedName>
</protein>
<dbReference type="EMBL" id="CP001708">
    <property type="protein sequence ID" value="ACV29285.1"/>
    <property type="molecule type" value="Genomic_DNA"/>
</dbReference>
<reference evidence="1 2" key="1">
    <citation type="journal article" date="2009" name="Stand. Genomic Sci.">
        <title>Complete genome sequence of Anaerococcus prevotii type strain (PC1).</title>
        <authorList>
            <person name="Labutti K."/>
            <person name="Pukall R."/>
            <person name="Steenblock K."/>
            <person name="Glavina Del Rio T."/>
            <person name="Tice H."/>
            <person name="Copeland A."/>
            <person name="Cheng J.F."/>
            <person name="Lucas S."/>
            <person name="Chen F."/>
            <person name="Nolan M."/>
            <person name="Bruce D."/>
            <person name="Goodwin L."/>
            <person name="Pitluck S."/>
            <person name="Ivanova N."/>
            <person name="Mavromatis K."/>
            <person name="Ovchinnikova G."/>
            <person name="Pati A."/>
            <person name="Chen A."/>
            <person name="Palaniappan K."/>
            <person name="Land M."/>
            <person name="Hauser L."/>
            <person name="Chang Y.J."/>
            <person name="Jeffries C.D."/>
            <person name="Chain P."/>
            <person name="Saunders E."/>
            <person name="Brettin T."/>
            <person name="Detter J.C."/>
            <person name="Han C."/>
            <person name="Goker M."/>
            <person name="Bristow J."/>
            <person name="Eisen J.A."/>
            <person name="Markowitz V."/>
            <person name="Hugenholtz P."/>
            <person name="Kyrpides N.C."/>
            <person name="Klenk H.P."/>
            <person name="Lapidus A."/>
        </authorList>
    </citation>
    <scope>NUCLEOTIDE SEQUENCE [LARGE SCALE GENOMIC DNA]</scope>
    <source>
        <strain evidence="2">ATCC 9321 / DSM 20548 / JCM 6508 / NCTC 11806 / PC1</strain>
    </source>
</reference>
<evidence type="ECO:0000313" key="1">
    <source>
        <dbReference type="EMBL" id="ACV29285.1"/>
    </source>
</evidence>
<sequence>MGHCFAKQNSAVSFVKEITKDKRTMNFVLNQ</sequence>
<name>C7RDM2_ANAPD</name>
<dbReference type="HOGENOM" id="CLU_3394792_0_0_9"/>
<evidence type="ECO:0000313" key="2">
    <source>
        <dbReference type="Proteomes" id="UP000002294"/>
    </source>
</evidence>
<gene>
    <name evidence="1" type="ordered locus">Apre_1261</name>
</gene>